<sequence>MYDTCLRYVTALRHLKQCVNIGNLGITPNYGLGGKSAQRASRSMENQVQLQS</sequence>
<reference evidence="1 2" key="1">
    <citation type="submission" date="2023-03" db="EMBL/GenBank/DDBJ databases">
        <title>WGS of Gossypium arboreum.</title>
        <authorList>
            <person name="Yu D."/>
        </authorList>
    </citation>
    <scope>NUCLEOTIDE SEQUENCE [LARGE SCALE GENOMIC DNA]</scope>
    <source>
        <tissue evidence="1">Leaf</tissue>
    </source>
</reference>
<accession>A0ABR0PJD1</accession>
<keyword evidence="2" id="KW-1185">Reference proteome</keyword>
<name>A0ABR0PJD1_GOSAR</name>
<gene>
    <name evidence="1" type="ORF">PVK06_019200</name>
</gene>
<proteinExistence type="predicted"/>
<evidence type="ECO:0000313" key="1">
    <source>
        <dbReference type="EMBL" id="KAK5824428.1"/>
    </source>
</evidence>
<comment type="caution">
    <text evidence="1">The sequence shown here is derived from an EMBL/GenBank/DDBJ whole genome shotgun (WGS) entry which is preliminary data.</text>
</comment>
<protein>
    <submittedName>
        <fullName evidence="1">Uncharacterized protein</fullName>
    </submittedName>
</protein>
<dbReference type="EMBL" id="JARKNE010000006">
    <property type="protein sequence ID" value="KAK5824428.1"/>
    <property type="molecule type" value="Genomic_DNA"/>
</dbReference>
<dbReference type="Proteomes" id="UP001358586">
    <property type="component" value="Chromosome 6"/>
</dbReference>
<evidence type="ECO:0000313" key="2">
    <source>
        <dbReference type="Proteomes" id="UP001358586"/>
    </source>
</evidence>
<organism evidence="1 2">
    <name type="scientific">Gossypium arboreum</name>
    <name type="common">Tree cotton</name>
    <name type="synonym">Gossypium nanking</name>
    <dbReference type="NCBI Taxonomy" id="29729"/>
    <lineage>
        <taxon>Eukaryota</taxon>
        <taxon>Viridiplantae</taxon>
        <taxon>Streptophyta</taxon>
        <taxon>Embryophyta</taxon>
        <taxon>Tracheophyta</taxon>
        <taxon>Spermatophyta</taxon>
        <taxon>Magnoliopsida</taxon>
        <taxon>eudicotyledons</taxon>
        <taxon>Gunneridae</taxon>
        <taxon>Pentapetalae</taxon>
        <taxon>rosids</taxon>
        <taxon>malvids</taxon>
        <taxon>Malvales</taxon>
        <taxon>Malvaceae</taxon>
        <taxon>Malvoideae</taxon>
        <taxon>Gossypium</taxon>
    </lineage>
</organism>